<dbReference type="InterPro" id="IPR007305">
    <property type="entry name" value="Vesicle_transpt_Got1/SFT2"/>
</dbReference>
<dbReference type="PANTHER" id="PTHR23137:SF36">
    <property type="entry name" value="VESICLE TRANSPORT PROTEIN SFT2C"/>
    <property type="match status" value="1"/>
</dbReference>
<dbReference type="GeneID" id="24919503"/>
<dbReference type="EMBL" id="FN668649">
    <property type="protein sequence ID" value="CBK22271.2"/>
    <property type="molecule type" value="Genomic_DNA"/>
</dbReference>
<feature type="transmembrane region" description="Helical" evidence="8">
    <location>
        <begin position="134"/>
        <end position="154"/>
    </location>
</feature>
<dbReference type="OrthoDB" id="660759at2759"/>
<dbReference type="InParanoid" id="D8M2I2"/>
<comment type="caution">
    <text evidence="8">Lacks conserved residue(s) required for the propagation of feature annotation.</text>
</comment>
<dbReference type="RefSeq" id="XP_012896319.1">
    <property type="nucleotide sequence ID" value="XM_013040865.1"/>
</dbReference>
<keyword evidence="4 8" id="KW-0653">Protein transport</keyword>
<evidence type="ECO:0000256" key="4">
    <source>
        <dbReference type="ARBA" id="ARBA00022927"/>
    </source>
</evidence>
<dbReference type="GO" id="GO:0016192">
    <property type="term" value="P:vesicle-mediated transport"/>
    <property type="evidence" value="ECO:0007669"/>
    <property type="project" value="InterPro"/>
</dbReference>
<dbReference type="OMA" id="GCIFIIA"/>
<gene>
    <name evidence="9" type="ORF">GSBLH_T00002325001</name>
</gene>
<evidence type="ECO:0000256" key="5">
    <source>
        <dbReference type="ARBA" id="ARBA00022989"/>
    </source>
</evidence>
<evidence type="ECO:0000256" key="7">
    <source>
        <dbReference type="ARBA" id="ARBA00025800"/>
    </source>
</evidence>
<keyword evidence="10" id="KW-1185">Reference proteome</keyword>
<proteinExistence type="inferred from homology"/>
<dbReference type="Pfam" id="PF04178">
    <property type="entry name" value="Got1"/>
    <property type="match status" value="1"/>
</dbReference>
<evidence type="ECO:0000256" key="6">
    <source>
        <dbReference type="ARBA" id="ARBA00023136"/>
    </source>
</evidence>
<dbReference type="GO" id="GO:0012505">
    <property type="term" value="C:endomembrane system"/>
    <property type="evidence" value="ECO:0007669"/>
    <property type="project" value="UniProtKB-ARBA"/>
</dbReference>
<dbReference type="AlphaFoldDB" id="D8M2I2"/>
<keyword evidence="5 8" id="KW-1133">Transmembrane helix</keyword>
<feature type="transmembrane region" description="Helical" evidence="8">
    <location>
        <begin position="160"/>
        <end position="180"/>
    </location>
</feature>
<comment type="similarity">
    <text evidence="7 8">Belongs to the SFT2 family.</text>
</comment>
<dbReference type="FunCoup" id="D8M2I2">
    <property type="interactions" value="41"/>
</dbReference>
<keyword evidence="6 8" id="KW-0472">Membrane</keyword>
<evidence type="ECO:0000313" key="9">
    <source>
        <dbReference type="EMBL" id="CBK22271.2"/>
    </source>
</evidence>
<reference evidence="9" key="1">
    <citation type="submission" date="2010-02" db="EMBL/GenBank/DDBJ databases">
        <title>Sequencing and annotation of the Blastocystis hominis genome.</title>
        <authorList>
            <person name="Wincker P."/>
        </authorList>
    </citation>
    <scope>NUCLEOTIDE SEQUENCE</scope>
    <source>
        <strain evidence="9">Singapore isolate B</strain>
    </source>
</reference>
<evidence type="ECO:0000256" key="1">
    <source>
        <dbReference type="ARBA" id="ARBA00004141"/>
    </source>
</evidence>
<dbReference type="InterPro" id="IPR011691">
    <property type="entry name" value="Vesicle_transpt_SFT2"/>
</dbReference>
<dbReference type="GO" id="GO:0015031">
    <property type="term" value="P:protein transport"/>
    <property type="evidence" value="ECO:0007669"/>
    <property type="project" value="UniProtKB-KW"/>
</dbReference>
<name>D8M2I2_BLAHO</name>
<dbReference type="Proteomes" id="UP000008312">
    <property type="component" value="Unassembled WGS sequence"/>
</dbReference>
<organism evidence="9">
    <name type="scientific">Blastocystis hominis</name>
    <dbReference type="NCBI Taxonomy" id="12968"/>
    <lineage>
        <taxon>Eukaryota</taxon>
        <taxon>Sar</taxon>
        <taxon>Stramenopiles</taxon>
        <taxon>Bigyra</taxon>
        <taxon>Opalozoa</taxon>
        <taxon>Opalinata</taxon>
        <taxon>Blastocystidae</taxon>
        <taxon>Blastocystis</taxon>
    </lineage>
</organism>
<accession>D8M2I2</accession>
<dbReference type="GO" id="GO:0016020">
    <property type="term" value="C:membrane"/>
    <property type="evidence" value="ECO:0007669"/>
    <property type="project" value="UniProtKB-SubCell"/>
</dbReference>
<keyword evidence="3 8" id="KW-0812">Transmembrane</keyword>
<sequence>MQSKSFGQWYQDRKKEPTTQSIRNSWMSSFLGSEENGGDLESASLLSRARNVGTKVSEVSETMKEVLMLFGVAVIFFVIAYFVGLPTLLFRPAKFTISFTMGSIMTLGALARLKGFTAFIKSILAPNRVVQSSLYLISLLLSICSAVIWKSYVWTVVCSIFQMAMLALFVLESFPAGARITQVFLFSIRKLLSLASSFLCHCLVCSSNTPRLKQNYEKNVYVYLPPLRKSLS</sequence>
<dbReference type="PANTHER" id="PTHR23137">
    <property type="entry name" value="VESICLE TRANSPORT PROTEIN-RELATED"/>
    <property type="match status" value="1"/>
</dbReference>
<evidence type="ECO:0000256" key="3">
    <source>
        <dbReference type="ARBA" id="ARBA00022692"/>
    </source>
</evidence>
<comment type="subcellular location">
    <subcellularLocation>
        <location evidence="1 8">Membrane</location>
        <topology evidence="1 8">Multi-pass membrane protein</topology>
    </subcellularLocation>
</comment>
<evidence type="ECO:0000256" key="2">
    <source>
        <dbReference type="ARBA" id="ARBA00022448"/>
    </source>
</evidence>
<evidence type="ECO:0000313" key="10">
    <source>
        <dbReference type="Proteomes" id="UP000008312"/>
    </source>
</evidence>
<dbReference type="GO" id="GO:0005737">
    <property type="term" value="C:cytoplasm"/>
    <property type="evidence" value="ECO:0007669"/>
    <property type="project" value="UniProtKB-ARBA"/>
</dbReference>
<protein>
    <recommendedName>
        <fullName evidence="8">Vesicle transport protein</fullName>
    </recommendedName>
</protein>
<feature type="transmembrane region" description="Helical" evidence="8">
    <location>
        <begin position="66"/>
        <end position="89"/>
    </location>
</feature>
<comment type="function">
    <text evidence="8">May be involved in fusion of retrograde transport vesicles derived from an endocytic compartment with the Golgi complex.</text>
</comment>
<keyword evidence="2 8" id="KW-0813">Transport</keyword>
<evidence type="ECO:0000256" key="8">
    <source>
        <dbReference type="RuleBase" id="RU363111"/>
    </source>
</evidence>